<feature type="compositionally biased region" description="Low complexity" evidence="9">
    <location>
        <begin position="387"/>
        <end position="400"/>
    </location>
</feature>
<evidence type="ECO:0000256" key="8">
    <source>
        <dbReference type="ARBA" id="ARBA00023012"/>
    </source>
</evidence>
<evidence type="ECO:0000259" key="11">
    <source>
        <dbReference type="PROSITE" id="PS50109"/>
    </source>
</evidence>
<reference evidence="12 13" key="1">
    <citation type="submission" date="2020-08" db="EMBL/GenBank/DDBJ databases">
        <title>Sequencing the genomes of 1000 actinobacteria strains.</title>
        <authorList>
            <person name="Klenk H.-P."/>
        </authorList>
    </citation>
    <scope>NUCLEOTIDE SEQUENCE [LARGE SCALE GENOMIC DNA]</scope>
    <source>
        <strain evidence="12 13">DSM 45823</strain>
    </source>
</reference>
<feature type="domain" description="Histidine kinase" evidence="11">
    <location>
        <begin position="187"/>
        <end position="381"/>
    </location>
</feature>
<keyword evidence="8" id="KW-0902">Two-component regulatory system</keyword>
<dbReference type="PANTHER" id="PTHR24421">
    <property type="entry name" value="NITRATE/NITRITE SENSOR PROTEIN NARX-RELATED"/>
    <property type="match status" value="1"/>
</dbReference>
<keyword evidence="7" id="KW-0067">ATP-binding</keyword>
<dbReference type="InterPro" id="IPR005467">
    <property type="entry name" value="His_kinase_dom"/>
</dbReference>
<keyword evidence="3" id="KW-0597">Phosphoprotein</keyword>
<dbReference type="SUPFAM" id="SSF55874">
    <property type="entry name" value="ATPase domain of HSP90 chaperone/DNA topoisomerase II/histidine kinase"/>
    <property type="match status" value="1"/>
</dbReference>
<evidence type="ECO:0000256" key="5">
    <source>
        <dbReference type="ARBA" id="ARBA00022741"/>
    </source>
</evidence>
<name>A0A7W3N1E4_9ACTN</name>
<evidence type="ECO:0000256" key="4">
    <source>
        <dbReference type="ARBA" id="ARBA00022679"/>
    </source>
</evidence>
<dbReference type="Proteomes" id="UP000539313">
    <property type="component" value="Unassembled WGS sequence"/>
</dbReference>
<dbReference type="PANTHER" id="PTHR24421:SF10">
    <property type="entry name" value="NITRATE_NITRITE SENSOR PROTEIN NARQ"/>
    <property type="match status" value="1"/>
</dbReference>
<dbReference type="Pfam" id="PF07730">
    <property type="entry name" value="HisKA_3"/>
    <property type="match status" value="1"/>
</dbReference>
<keyword evidence="10" id="KW-0472">Membrane</keyword>
<keyword evidence="5" id="KW-0547">Nucleotide-binding</keyword>
<evidence type="ECO:0000256" key="9">
    <source>
        <dbReference type="SAM" id="MobiDB-lite"/>
    </source>
</evidence>
<proteinExistence type="predicted"/>
<dbReference type="PROSITE" id="PS50109">
    <property type="entry name" value="HIS_KIN"/>
    <property type="match status" value="1"/>
</dbReference>
<evidence type="ECO:0000256" key="2">
    <source>
        <dbReference type="ARBA" id="ARBA00012438"/>
    </source>
</evidence>
<feature type="transmembrane region" description="Helical" evidence="10">
    <location>
        <begin position="70"/>
        <end position="90"/>
    </location>
</feature>
<evidence type="ECO:0000256" key="7">
    <source>
        <dbReference type="ARBA" id="ARBA00022840"/>
    </source>
</evidence>
<dbReference type="InterPro" id="IPR050482">
    <property type="entry name" value="Sensor_HK_TwoCompSys"/>
</dbReference>
<evidence type="ECO:0000313" key="12">
    <source>
        <dbReference type="EMBL" id="MBA9005785.1"/>
    </source>
</evidence>
<evidence type="ECO:0000256" key="10">
    <source>
        <dbReference type="SAM" id="Phobius"/>
    </source>
</evidence>
<dbReference type="InterPro" id="IPR011712">
    <property type="entry name" value="Sig_transdc_His_kin_sub3_dim/P"/>
</dbReference>
<keyword evidence="4" id="KW-0808">Transferase</keyword>
<evidence type="ECO:0000256" key="3">
    <source>
        <dbReference type="ARBA" id="ARBA00022553"/>
    </source>
</evidence>
<protein>
    <recommendedName>
        <fullName evidence="2">histidine kinase</fullName>
        <ecNumber evidence="2">2.7.13.3</ecNumber>
    </recommendedName>
</protein>
<dbReference type="InterPro" id="IPR003594">
    <property type="entry name" value="HATPase_dom"/>
</dbReference>
<dbReference type="EC" id="2.7.13.3" evidence="2"/>
<feature type="transmembrane region" description="Helical" evidence="10">
    <location>
        <begin position="102"/>
        <end position="120"/>
    </location>
</feature>
<comment type="caution">
    <text evidence="12">The sequence shown here is derived from an EMBL/GenBank/DDBJ whole genome shotgun (WGS) entry which is preliminary data.</text>
</comment>
<keyword evidence="10" id="KW-0812">Transmembrane</keyword>
<dbReference type="AlphaFoldDB" id="A0A7W3N1E4"/>
<dbReference type="SMART" id="SM00387">
    <property type="entry name" value="HATPase_c"/>
    <property type="match status" value="1"/>
</dbReference>
<dbReference type="GO" id="GO:0016020">
    <property type="term" value="C:membrane"/>
    <property type="evidence" value="ECO:0007669"/>
    <property type="project" value="InterPro"/>
</dbReference>
<dbReference type="Pfam" id="PF02518">
    <property type="entry name" value="HATPase_c"/>
    <property type="match status" value="1"/>
</dbReference>
<sequence>MPRSRLFRRLPGGLVRGAVLRGGLLWAVAALPVLAGLPRAPAVAAAQLAGLVVLGGALAACRRPLVALPAAFALPLLSGNFAFGLPLVSYRVGRRSERARPVVWAFTLICGGGAALNVVRGVPVTVWFPLTVWLVLLGVLPWLAGRAWRQYTALVRAGWQRAEQLEREQRIVAERERLRERSRIAQDMHDSLGHELSLIALRAGALELAADLDERHRAAAARVREAAATATQRLQEIIGVLREDAEPAPLRPGGGPAALRELVERAAASGMPVAFDLRGDAEPAPPLVEGTVYRVVQEALTNAAKHAPGASVTVEVTRCGDRTRVVVVNTAPAGAGEPAGAGGGLGLAGLRERVRLTGGTLRAGPLPGGGFAVRADLPHTSPARLQPPADACAPDPAGPDGDPGGGPYDGPDTVSGRQLARWRHRLRRELVTGAAALAALLAGLGAVMAAYYVYVTINSVLPPSTFAQITVGQTRAEIDPLLPRRTLWGGAAPYDPPAPPGTDCALYRPDANPLGLGQVYRLCFAGGRLAAKDVITRAGPGPSSPAPARPASDE</sequence>
<evidence type="ECO:0000256" key="6">
    <source>
        <dbReference type="ARBA" id="ARBA00022777"/>
    </source>
</evidence>
<evidence type="ECO:0000256" key="1">
    <source>
        <dbReference type="ARBA" id="ARBA00000085"/>
    </source>
</evidence>
<dbReference type="GO" id="GO:0000155">
    <property type="term" value="F:phosphorelay sensor kinase activity"/>
    <property type="evidence" value="ECO:0007669"/>
    <property type="project" value="InterPro"/>
</dbReference>
<dbReference type="Gene3D" id="1.20.5.1930">
    <property type="match status" value="1"/>
</dbReference>
<feature type="transmembrane region" description="Helical" evidence="10">
    <location>
        <begin position="126"/>
        <end position="144"/>
    </location>
</feature>
<dbReference type="InterPro" id="IPR036890">
    <property type="entry name" value="HATPase_C_sf"/>
</dbReference>
<dbReference type="RefSeq" id="WP_182706863.1">
    <property type="nucleotide sequence ID" value="NZ_JACJII010000001.1"/>
</dbReference>
<feature type="region of interest" description="Disordered" evidence="9">
    <location>
        <begin position="374"/>
        <end position="413"/>
    </location>
</feature>
<evidence type="ECO:0000313" key="13">
    <source>
        <dbReference type="Proteomes" id="UP000539313"/>
    </source>
</evidence>
<gene>
    <name evidence="12" type="ORF">HNR21_004667</name>
</gene>
<accession>A0A7W3N1E4</accession>
<keyword evidence="13" id="KW-1185">Reference proteome</keyword>
<dbReference type="EMBL" id="JACJII010000001">
    <property type="protein sequence ID" value="MBA9005785.1"/>
    <property type="molecule type" value="Genomic_DNA"/>
</dbReference>
<dbReference type="GO" id="GO:0005524">
    <property type="term" value="F:ATP binding"/>
    <property type="evidence" value="ECO:0007669"/>
    <property type="project" value="UniProtKB-KW"/>
</dbReference>
<organism evidence="12 13">
    <name type="scientific">Thermomonospora cellulosilytica</name>
    <dbReference type="NCBI Taxonomy" id="1411118"/>
    <lineage>
        <taxon>Bacteria</taxon>
        <taxon>Bacillati</taxon>
        <taxon>Actinomycetota</taxon>
        <taxon>Actinomycetes</taxon>
        <taxon>Streptosporangiales</taxon>
        <taxon>Thermomonosporaceae</taxon>
        <taxon>Thermomonospora</taxon>
    </lineage>
</organism>
<dbReference type="GO" id="GO:0046983">
    <property type="term" value="F:protein dimerization activity"/>
    <property type="evidence" value="ECO:0007669"/>
    <property type="project" value="InterPro"/>
</dbReference>
<keyword evidence="10" id="KW-1133">Transmembrane helix</keyword>
<keyword evidence="6 12" id="KW-0418">Kinase</keyword>
<feature type="transmembrane region" description="Helical" evidence="10">
    <location>
        <begin position="430"/>
        <end position="454"/>
    </location>
</feature>
<comment type="catalytic activity">
    <reaction evidence="1">
        <text>ATP + protein L-histidine = ADP + protein N-phospho-L-histidine.</text>
        <dbReference type="EC" id="2.7.13.3"/>
    </reaction>
</comment>
<dbReference type="CDD" id="cd16917">
    <property type="entry name" value="HATPase_UhpB-NarQ-NarX-like"/>
    <property type="match status" value="1"/>
</dbReference>
<dbReference type="Gene3D" id="3.30.565.10">
    <property type="entry name" value="Histidine kinase-like ATPase, C-terminal domain"/>
    <property type="match status" value="1"/>
</dbReference>